<proteinExistence type="predicted"/>
<dbReference type="AlphaFoldDB" id="G3B2X8"/>
<evidence type="ECO:0000313" key="1">
    <source>
        <dbReference type="EMBL" id="EGV64452.1"/>
    </source>
</evidence>
<name>G3B2X8_CANTC</name>
<evidence type="ECO:0000313" key="2">
    <source>
        <dbReference type="Proteomes" id="UP000000707"/>
    </source>
</evidence>
<protein>
    <submittedName>
        <fullName evidence="1">Uncharacterized protein</fullName>
    </submittedName>
</protein>
<dbReference type="OrthoDB" id="4024787at2759"/>
<dbReference type="KEGG" id="cten:18247102"/>
<accession>G3B2X8</accession>
<keyword evidence="2" id="KW-1185">Reference proteome</keyword>
<reference evidence="1 2" key="1">
    <citation type="journal article" date="2011" name="Proc. Natl. Acad. Sci. U.S.A.">
        <title>Comparative genomics of xylose-fermenting fungi for enhanced biofuel production.</title>
        <authorList>
            <person name="Wohlbach D.J."/>
            <person name="Kuo A."/>
            <person name="Sato T.K."/>
            <person name="Potts K.M."/>
            <person name="Salamov A.A."/>
            <person name="LaButti K.M."/>
            <person name="Sun H."/>
            <person name="Clum A."/>
            <person name="Pangilinan J.L."/>
            <person name="Lindquist E.A."/>
            <person name="Lucas S."/>
            <person name="Lapidus A."/>
            <person name="Jin M."/>
            <person name="Gunawan C."/>
            <person name="Balan V."/>
            <person name="Dale B.E."/>
            <person name="Jeffries T.W."/>
            <person name="Zinkel R."/>
            <person name="Barry K.W."/>
            <person name="Grigoriev I.V."/>
            <person name="Gasch A.P."/>
        </authorList>
    </citation>
    <scope>NUCLEOTIDE SEQUENCE [LARGE SCALE GENOMIC DNA]</scope>
    <source>
        <strain evidence="2">ATCC 10573 / BCRC 21748 / CBS 615 / JCM 9827 / NBRC 10315 / NRRL Y-1498 / VKM Y-70</strain>
    </source>
</reference>
<dbReference type="EMBL" id="GL996516">
    <property type="protein sequence ID" value="EGV64452.1"/>
    <property type="molecule type" value="Genomic_DNA"/>
</dbReference>
<sequence length="202" mass="23575">MKEESSFDELLEKEIEINEGDISKVYNRLQEAFLAKYNRSSKLFAEERGQRELLNFYKRRNNALLDILAEAESEPAPVDDKELQARIENVVELNPNLKDLEVLKDIDSAKVSTKLKLSLLLDESISDFQIDDSVNIEKNPEDIEFWLRRNYSNLVLSRFKPIYFSNNRLKKPDNILDNLNTSLNNHVNMGGKKKKKLEKIEK</sequence>
<organism evidence="2">
    <name type="scientific">Candida tenuis (strain ATCC 10573 / BCRC 21748 / CBS 615 / JCM 9827 / NBRC 10315 / NRRL Y-1498 / VKM Y-70)</name>
    <name type="common">Yeast</name>
    <name type="synonym">Yamadazyma tenuis</name>
    <dbReference type="NCBI Taxonomy" id="590646"/>
    <lineage>
        <taxon>Eukaryota</taxon>
        <taxon>Fungi</taxon>
        <taxon>Dikarya</taxon>
        <taxon>Ascomycota</taxon>
        <taxon>Saccharomycotina</taxon>
        <taxon>Pichiomycetes</taxon>
        <taxon>Debaryomycetaceae</taxon>
        <taxon>Yamadazyma</taxon>
    </lineage>
</organism>
<dbReference type="HOGENOM" id="CLU_118657_0_0_1"/>
<gene>
    <name evidence="1" type="ORF">CANTEDRAFT_113733</name>
</gene>
<dbReference type="GeneID" id="18247102"/>
<dbReference type="RefSeq" id="XP_006686020.1">
    <property type="nucleotide sequence ID" value="XM_006685957.1"/>
</dbReference>
<dbReference type="eggNOG" id="ENOG502RQ50">
    <property type="taxonomic scope" value="Eukaryota"/>
</dbReference>
<dbReference type="Proteomes" id="UP000000707">
    <property type="component" value="Unassembled WGS sequence"/>
</dbReference>